<feature type="transmembrane region" description="Helical" evidence="1">
    <location>
        <begin position="25"/>
        <end position="46"/>
    </location>
</feature>
<evidence type="ECO:0000256" key="1">
    <source>
        <dbReference type="SAM" id="Phobius"/>
    </source>
</evidence>
<feature type="transmembrane region" description="Helical" evidence="1">
    <location>
        <begin position="66"/>
        <end position="84"/>
    </location>
</feature>
<dbReference type="EMBL" id="QLNQ01000023">
    <property type="protein sequence ID" value="RCK64073.1"/>
    <property type="molecule type" value="Genomic_DNA"/>
</dbReference>
<keyword evidence="1" id="KW-0472">Membrane</keyword>
<dbReference type="OrthoDB" id="4074036at2759"/>
<proteinExistence type="predicted"/>
<protein>
    <submittedName>
        <fullName evidence="2">Uncharacterized protein</fullName>
    </submittedName>
</protein>
<dbReference type="AlphaFoldDB" id="A0A367YDX4"/>
<sequence length="113" mass="12913">MPIISSESLLAESKQQRNERFTSQLYHAAAKGFLQGTLVALVTGYALSYKYNRGKNVPFFRNTYKVWWFVGWAVVGVTFATDSAKMKISKQAAMEDEIKRARYLEEELNGHAR</sequence>
<organism evidence="2 3">
    <name type="scientific">Candida viswanathii</name>
    <dbReference type="NCBI Taxonomy" id="5486"/>
    <lineage>
        <taxon>Eukaryota</taxon>
        <taxon>Fungi</taxon>
        <taxon>Dikarya</taxon>
        <taxon>Ascomycota</taxon>
        <taxon>Saccharomycotina</taxon>
        <taxon>Pichiomycetes</taxon>
        <taxon>Debaryomycetaceae</taxon>
        <taxon>Candida/Lodderomyces clade</taxon>
        <taxon>Candida</taxon>
    </lineage>
</organism>
<keyword evidence="3" id="KW-1185">Reference proteome</keyword>
<evidence type="ECO:0000313" key="3">
    <source>
        <dbReference type="Proteomes" id="UP000253472"/>
    </source>
</evidence>
<keyword evidence="1" id="KW-1133">Transmembrane helix</keyword>
<comment type="caution">
    <text evidence="2">The sequence shown here is derived from an EMBL/GenBank/DDBJ whole genome shotgun (WGS) entry which is preliminary data.</text>
</comment>
<evidence type="ECO:0000313" key="2">
    <source>
        <dbReference type="EMBL" id="RCK64073.1"/>
    </source>
</evidence>
<name>A0A367YDX4_9ASCO</name>
<keyword evidence="1" id="KW-0812">Transmembrane</keyword>
<gene>
    <name evidence="2" type="ORF">Cantr_10498</name>
</gene>
<reference evidence="2 3" key="1">
    <citation type="submission" date="2018-06" db="EMBL/GenBank/DDBJ databases">
        <title>Whole genome sequencing of Candida tropicalis (genome annotated by CSBL at Korea University).</title>
        <authorList>
            <person name="Ahn J."/>
        </authorList>
    </citation>
    <scope>NUCLEOTIDE SEQUENCE [LARGE SCALE GENOMIC DNA]</scope>
    <source>
        <strain evidence="2 3">ATCC 20962</strain>
    </source>
</reference>
<accession>A0A367YDX4</accession>
<dbReference type="Proteomes" id="UP000253472">
    <property type="component" value="Unassembled WGS sequence"/>
</dbReference>